<organism evidence="1 2">
    <name type="scientific">Stenotrophomonas phage YB07</name>
    <dbReference type="NCBI Taxonomy" id="2555548"/>
    <lineage>
        <taxon>Viruses</taxon>
        <taxon>Duplodnaviria</taxon>
        <taxon>Heunggongvirae</taxon>
        <taxon>Uroviricota</taxon>
        <taxon>Caudoviricetes</taxon>
        <taxon>Menderavirus</taxon>
        <taxon>Menderavirus IMESM1</taxon>
    </lineage>
</organism>
<dbReference type="GeneID" id="55614760"/>
<reference evidence="1 2" key="1">
    <citation type="submission" date="2019-02" db="EMBL/GenBank/DDBJ databases">
        <authorList>
            <person name="He Y."/>
            <person name="Shi H."/>
            <person name="Li J."/>
            <person name="Sun Y."/>
        </authorList>
    </citation>
    <scope>NUCLEOTIDE SEQUENCE [LARGE SCALE GENOMIC DNA]</scope>
</reference>
<evidence type="ECO:0000313" key="1">
    <source>
        <dbReference type="EMBL" id="QBP06286.1"/>
    </source>
</evidence>
<protein>
    <submittedName>
        <fullName evidence="1">Uncharacterized protein</fullName>
    </submittedName>
</protein>
<proteinExistence type="predicted"/>
<name>A0A482IBA5_9CAUD</name>
<dbReference type="KEGG" id="vg:55614760"/>
<sequence>MIRKYKAMRAFKFGVVTSLIIAGLSWVIQDPDHIVTLWFEIDLKEEGL</sequence>
<evidence type="ECO:0000313" key="2">
    <source>
        <dbReference type="Proteomes" id="UP000294655"/>
    </source>
</evidence>
<dbReference type="EMBL" id="MK580972">
    <property type="protein sequence ID" value="QBP06286.1"/>
    <property type="molecule type" value="Genomic_DNA"/>
</dbReference>
<accession>A0A482IBA5</accession>
<dbReference type="Proteomes" id="UP000294655">
    <property type="component" value="Segment"/>
</dbReference>
<dbReference type="RefSeq" id="YP_009844436.1">
    <property type="nucleotide sequence ID" value="NC_048755.1"/>
</dbReference>